<organism evidence="1">
    <name type="scientific">bioreactor metagenome</name>
    <dbReference type="NCBI Taxonomy" id="1076179"/>
    <lineage>
        <taxon>unclassified sequences</taxon>
        <taxon>metagenomes</taxon>
        <taxon>ecological metagenomes</taxon>
    </lineage>
</organism>
<gene>
    <name evidence="1" type="ORF">SDC9_97345</name>
</gene>
<comment type="caution">
    <text evidence="1">The sequence shown here is derived from an EMBL/GenBank/DDBJ whole genome shotgun (WGS) entry which is preliminary data.</text>
</comment>
<protein>
    <recommendedName>
        <fullName evidence="2">ACR</fullName>
    </recommendedName>
</protein>
<sequence>MDVKENTLTKVFFTSIIQFVILGVMEMKWPLKELQEHRGEPYYFSRTIDRESSLMQRNNEIQAVSPIKAEGFLLYENHSVLANFRIDLTITLPSSRSLELVDVPLQIAIEEVYTESESLYLEQDKPAEVVLPLEGDEVNLVPAIEDNILLNLPLQVFTPEEMVSEEMPSGAEWEVVSEESFARKKQEEKTDQIDPRLAGLKALLEDEEKTE</sequence>
<reference evidence="1" key="1">
    <citation type="submission" date="2019-08" db="EMBL/GenBank/DDBJ databases">
        <authorList>
            <person name="Kucharzyk K."/>
            <person name="Murdoch R.W."/>
            <person name="Higgins S."/>
            <person name="Loffler F."/>
        </authorList>
    </citation>
    <scope>NUCLEOTIDE SEQUENCE</scope>
</reference>
<dbReference type="Pfam" id="PF02620">
    <property type="entry name" value="YceD"/>
    <property type="match status" value="1"/>
</dbReference>
<accession>A0A645AIB9</accession>
<name>A0A645AIB9_9ZZZZ</name>
<dbReference type="EMBL" id="VSSQ01013038">
    <property type="protein sequence ID" value="MPM50603.1"/>
    <property type="molecule type" value="Genomic_DNA"/>
</dbReference>
<evidence type="ECO:0008006" key="2">
    <source>
        <dbReference type="Google" id="ProtNLM"/>
    </source>
</evidence>
<proteinExistence type="predicted"/>
<evidence type="ECO:0000313" key="1">
    <source>
        <dbReference type="EMBL" id="MPM50603.1"/>
    </source>
</evidence>
<dbReference type="AlphaFoldDB" id="A0A645AIB9"/>
<dbReference type="InterPro" id="IPR003772">
    <property type="entry name" value="YceD"/>
</dbReference>